<dbReference type="EMBL" id="JACHJL010000035">
    <property type="protein sequence ID" value="MBB5940170.1"/>
    <property type="molecule type" value="Genomic_DNA"/>
</dbReference>
<keyword evidence="2 3" id="KW-0456">Lyase</keyword>
<organism evidence="3 4">
    <name type="scientific">Streptomyces zagrosensis</name>
    <dbReference type="NCBI Taxonomy" id="1042984"/>
    <lineage>
        <taxon>Bacteria</taxon>
        <taxon>Bacillati</taxon>
        <taxon>Actinomycetota</taxon>
        <taxon>Actinomycetes</taxon>
        <taxon>Kitasatosporales</taxon>
        <taxon>Streptomycetaceae</taxon>
        <taxon>Streptomyces</taxon>
    </lineage>
</organism>
<dbReference type="Pfam" id="PF07977">
    <property type="entry name" value="FabA"/>
    <property type="match status" value="1"/>
</dbReference>
<evidence type="ECO:0000313" key="3">
    <source>
        <dbReference type="EMBL" id="MBB5940170.1"/>
    </source>
</evidence>
<dbReference type="SUPFAM" id="SSF54637">
    <property type="entry name" value="Thioesterase/thiol ester dehydrase-isomerase"/>
    <property type="match status" value="1"/>
</dbReference>
<dbReference type="RefSeq" id="WP_184580102.1">
    <property type="nucleotide sequence ID" value="NZ_JACHJL010000035.1"/>
</dbReference>
<evidence type="ECO:0000256" key="1">
    <source>
        <dbReference type="ARBA" id="ARBA00009174"/>
    </source>
</evidence>
<gene>
    <name evidence="3" type="ORF">FHS42_007268</name>
</gene>
<dbReference type="Proteomes" id="UP000588098">
    <property type="component" value="Unassembled WGS sequence"/>
</dbReference>
<comment type="similarity">
    <text evidence="1">Belongs to the thioester dehydratase family. FabZ subfamily.</text>
</comment>
<dbReference type="InterPro" id="IPR029069">
    <property type="entry name" value="HotDog_dom_sf"/>
</dbReference>
<comment type="caution">
    <text evidence="3">The sequence shown here is derived from an EMBL/GenBank/DDBJ whole genome shotgun (WGS) entry which is preliminary data.</text>
</comment>
<evidence type="ECO:0000256" key="2">
    <source>
        <dbReference type="ARBA" id="ARBA00023239"/>
    </source>
</evidence>
<dbReference type="AlphaFoldDB" id="A0A7W9V2D4"/>
<dbReference type="InterPro" id="IPR013114">
    <property type="entry name" value="FabA_FabZ"/>
</dbReference>
<keyword evidence="4" id="KW-1185">Reference proteome</keyword>
<protein>
    <submittedName>
        <fullName evidence="3">3-hydroxyacyl-[acyl-carrier-protein] dehydratase</fullName>
        <ecNumber evidence="3">4.2.1.59</ecNumber>
    </submittedName>
</protein>
<proteinExistence type="inferred from homology"/>
<evidence type="ECO:0000313" key="4">
    <source>
        <dbReference type="Proteomes" id="UP000588098"/>
    </source>
</evidence>
<dbReference type="PANTHER" id="PTHR30272">
    <property type="entry name" value="3-HYDROXYACYL-[ACYL-CARRIER-PROTEIN] DEHYDRATASE"/>
    <property type="match status" value="1"/>
</dbReference>
<sequence>MSSQIGGTMLDYADIRRIIPHAHPILLVDRVLEMDPYDRIVTTKTVSGSEPCYARMAPDLGTRAFAYPTSLLIESWGQGGAVLWMERIKAQGRERAGSLILAAAREVELHRSVYPGDTLRHEVRVDQYVGDNVIFSGTSFVGDDPVATVGYAIAVMRPSEGLSWEA</sequence>
<reference evidence="3 4" key="1">
    <citation type="submission" date="2020-08" db="EMBL/GenBank/DDBJ databases">
        <title>Genomic Encyclopedia of Type Strains, Phase III (KMG-III): the genomes of soil and plant-associated and newly described type strains.</title>
        <authorList>
            <person name="Whitman W."/>
        </authorList>
    </citation>
    <scope>NUCLEOTIDE SEQUENCE [LARGE SCALE GENOMIC DNA]</scope>
    <source>
        <strain evidence="3 4">CECT 8305</strain>
    </source>
</reference>
<dbReference type="EC" id="4.2.1.59" evidence="3"/>
<dbReference type="GO" id="GO:0019171">
    <property type="term" value="F:(3R)-hydroxyacyl-[acyl-carrier-protein] dehydratase activity"/>
    <property type="evidence" value="ECO:0007669"/>
    <property type="project" value="UniProtKB-EC"/>
</dbReference>
<dbReference type="PANTHER" id="PTHR30272:SF1">
    <property type="entry name" value="3-HYDROXYACYL-[ACYL-CARRIER-PROTEIN] DEHYDRATASE"/>
    <property type="match status" value="1"/>
</dbReference>
<name>A0A7W9V2D4_9ACTN</name>
<dbReference type="Gene3D" id="3.10.129.10">
    <property type="entry name" value="Hotdog Thioesterase"/>
    <property type="match status" value="1"/>
</dbReference>
<accession>A0A7W9V2D4</accession>